<organism evidence="2 3">
    <name type="scientific">Halomonas colorata</name>
    <dbReference type="NCBI Taxonomy" id="2742615"/>
    <lineage>
        <taxon>Bacteria</taxon>
        <taxon>Pseudomonadati</taxon>
        <taxon>Pseudomonadota</taxon>
        <taxon>Gammaproteobacteria</taxon>
        <taxon>Oceanospirillales</taxon>
        <taxon>Halomonadaceae</taxon>
        <taxon>Halomonas</taxon>
    </lineage>
</organism>
<dbReference type="PROSITE" id="PS51257">
    <property type="entry name" value="PROKAR_LIPOPROTEIN"/>
    <property type="match status" value="1"/>
</dbReference>
<dbReference type="EMBL" id="RRZB01000017">
    <property type="protein sequence ID" value="MBE0463525.1"/>
    <property type="molecule type" value="Genomic_DNA"/>
</dbReference>
<keyword evidence="3" id="KW-1185">Reference proteome</keyword>
<feature type="signal peptide" evidence="1">
    <location>
        <begin position="1"/>
        <end position="20"/>
    </location>
</feature>
<protein>
    <recommendedName>
        <fullName evidence="4">DUF3352 domain-containing protein</fullName>
    </recommendedName>
</protein>
<proteinExistence type="predicted"/>
<evidence type="ECO:0008006" key="4">
    <source>
        <dbReference type="Google" id="ProtNLM"/>
    </source>
</evidence>
<reference evidence="2 3" key="1">
    <citation type="submission" date="2020-07" db="EMBL/GenBank/DDBJ databases">
        <title>Halophilic bacteria isolated from french cheeses.</title>
        <authorList>
            <person name="Kothe C.I."/>
            <person name="Farah-Kraiem B."/>
            <person name="Renault P."/>
            <person name="Dridi B."/>
        </authorList>
    </citation>
    <scope>NUCLEOTIDE SEQUENCE [LARGE SCALE GENOMIC DNA]</scope>
    <source>
        <strain evidence="2 3">FME20</strain>
    </source>
</reference>
<evidence type="ECO:0000313" key="2">
    <source>
        <dbReference type="EMBL" id="MBE0463525.1"/>
    </source>
</evidence>
<gene>
    <name evidence="2" type="ORF">EI547_08655</name>
</gene>
<sequence length="572" mass="62308">MKTKLSIAITLALISAGLISGCSDDNEPAATDSHQEAPKNNAAPMLKYIPADSPYFMASRETLSEQEAFAIYQSTQPMTSFESDLDEMRAALPHVQDDDVLYTFMTLAIALGEELIGVESIEDVHALGMKMSPQAALYGLGILPVLRMELQDEGAFRTTLQRVLTKADITLSKATTNDTEYWVLTPEGQLKIILVIKDQQLIVSVVPENASDELLDQVLGKTLPDSNIDDTNALAELEQRYDFTPYGAGLLSSSRLLDELSTPTHPGTLALMEAVDEEPLNLSGCQADIDRLTGRFPGLAMGISEYNTDRVETNFILRTDEGIVSDLRGLTTQVPGLGSSAGMANFGLNLDLPVLIETIQKYARELRETPFSCDELQDLNNSWRDISMAINNPITMMIGPSLSGFHARLDNLKMVNGEPVIAGMLTLASQNPMGLLSTISTFMPELQALELAPGGEPQKIESMMLPPEAPAIYAAMSDTAIVLGAGISDQALLQEGLDAPVSERDLLAYGYLTGEFYRSLADIMEKSPSPEVSQSDIELFRQYGNTFENMEYWMEVGDAGVEMSFSVELVSP</sequence>
<name>A0ABR9FY03_9GAMM</name>
<accession>A0ABR9FY03</accession>
<comment type="caution">
    <text evidence="2">The sequence shown here is derived from an EMBL/GenBank/DDBJ whole genome shotgun (WGS) entry which is preliminary data.</text>
</comment>
<evidence type="ECO:0000256" key="1">
    <source>
        <dbReference type="SAM" id="SignalP"/>
    </source>
</evidence>
<keyword evidence="1" id="KW-0732">Signal</keyword>
<feature type="chain" id="PRO_5045520941" description="DUF3352 domain-containing protein" evidence="1">
    <location>
        <begin position="21"/>
        <end position="572"/>
    </location>
</feature>
<dbReference type="Proteomes" id="UP001645038">
    <property type="component" value="Unassembled WGS sequence"/>
</dbReference>
<dbReference type="RefSeq" id="WP_192538044.1">
    <property type="nucleotide sequence ID" value="NZ_JABUZA010000018.1"/>
</dbReference>
<evidence type="ECO:0000313" key="3">
    <source>
        <dbReference type="Proteomes" id="UP001645038"/>
    </source>
</evidence>